<reference evidence="1 2" key="1">
    <citation type="journal article" date="2018" name="PLoS ONE">
        <title>The draft genome of Kipferlia bialata reveals reductive genome evolution in fornicate parasites.</title>
        <authorList>
            <person name="Tanifuji G."/>
            <person name="Takabayashi S."/>
            <person name="Kume K."/>
            <person name="Takagi M."/>
            <person name="Nakayama T."/>
            <person name="Kamikawa R."/>
            <person name="Inagaki Y."/>
            <person name="Hashimoto T."/>
        </authorList>
    </citation>
    <scope>NUCLEOTIDE SEQUENCE [LARGE SCALE GENOMIC DNA]</scope>
    <source>
        <strain evidence="1">NY0173</strain>
    </source>
</reference>
<dbReference type="Proteomes" id="UP000265618">
    <property type="component" value="Unassembled WGS sequence"/>
</dbReference>
<accession>A0A9K3DBP9</accession>
<evidence type="ECO:0000313" key="2">
    <source>
        <dbReference type="Proteomes" id="UP000265618"/>
    </source>
</evidence>
<proteinExistence type="predicted"/>
<protein>
    <submittedName>
        <fullName evidence="1">Uncharacterized protein</fullName>
    </submittedName>
</protein>
<evidence type="ECO:0000313" key="1">
    <source>
        <dbReference type="EMBL" id="GIQ91806.1"/>
    </source>
</evidence>
<keyword evidence="2" id="KW-1185">Reference proteome</keyword>
<comment type="caution">
    <text evidence="1">The sequence shown here is derived from an EMBL/GenBank/DDBJ whole genome shotgun (WGS) entry which is preliminary data.</text>
</comment>
<dbReference type="AlphaFoldDB" id="A0A9K3DBP9"/>
<sequence length="42" mass="4927">LVITPFVVPRDNYIYLVTCPAMQQCVLIDAGYSEKVWLYQYI</sequence>
<name>A0A9K3DBP9_9EUKA</name>
<organism evidence="1 2">
    <name type="scientific">Kipferlia bialata</name>
    <dbReference type="NCBI Taxonomy" id="797122"/>
    <lineage>
        <taxon>Eukaryota</taxon>
        <taxon>Metamonada</taxon>
        <taxon>Carpediemonas-like organisms</taxon>
        <taxon>Kipferlia</taxon>
    </lineage>
</organism>
<dbReference type="EMBL" id="BDIP01008361">
    <property type="protein sequence ID" value="GIQ91806.1"/>
    <property type="molecule type" value="Genomic_DNA"/>
</dbReference>
<feature type="non-terminal residue" evidence="1">
    <location>
        <position position="1"/>
    </location>
</feature>
<gene>
    <name evidence="1" type="ORF">KIPB_015215</name>
</gene>